<evidence type="ECO:0000313" key="4">
    <source>
        <dbReference type="Proteomes" id="UP001057520"/>
    </source>
</evidence>
<evidence type="ECO:0000259" key="2">
    <source>
        <dbReference type="Pfam" id="PF01370"/>
    </source>
</evidence>
<sequence length="286" mass="30837">MRLFVFGLGYVGAAFTRALRARGWEIAATARDEQQADRLRAQGITPADPDDRQAMTAALTGVNAILITAPPGPDGCPALEAIIPALAQAQAFPDWIGYLSTTGVYGDFDGRWVFETSPLKAQSVEGARRVGAERDWRQVGRGMGLTVTAFRLPGIYGPGRSALDRLRAGEGRRIVKPGQVFSRIHVDDIVTGLLASLDRPRAGGIYNLVDDEPAPPQDVMEHAAHLLGVPVPPDLPFNELGISPATRRFYAENKRVSNARAKAELGWRPAYPTYREGLASILKAGG</sequence>
<dbReference type="PANTHER" id="PTHR43574">
    <property type="entry name" value="EPIMERASE-RELATED"/>
    <property type="match status" value="1"/>
</dbReference>
<dbReference type="SUPFAM" id="SSF51735">
    <property type="entry name" value="NAD(P)-binding Rossmann-fold domains"/>
    <property type="match status" value="1"/>
</dbReference>
<dbReference type="EMBL" id="CP096040">
    <property type="protein sequence ID" value="USQ98537.1"/>
    <property type="molecule type" value="Genomic_DNA"/>
</dbReference>
<protein>
    <submittedName>
        <fullName evidence="3">SDR family oxidoreductase</fullName>
    </submittedName>
</protein>
<reference evidence="3 4" key="1">
    <citation type="submission" date="2022-04" db="EMBL/GenBank/DDBJ databases">
        <title>Genome sequence of soybean root-associated Caulobacter segnis RL271.</title>
        <authorList>
            <person name="Longley R."/>
            <person name="Bonito G."/>
            <person name="Trigodet F."/>
            <person name="Crosson S."/>
            <person name="Fiebig A."/>
        </authorList>
    </citation>
    <scope>NUCLEOTIDE SEQUENCE [LARGE SCALE GENOMIC DNA]</scope>
    <source>
        <strain evidence="3 4">RL271</strain>
    </source>
</reference>
<dbReference type="Proteomes" id="UP001057520">
    <property type="component" value="Chromosome"/>
</dbReference>
<dbReference type="InterPro" id="IPR036291">
    <property type="entry name" value="NAD(P)-bd_dom_sf"/>
</dbReference>
<gene>
    <name evidence="3" type="ORF">MZV50_08020</name>
</gene>
<organism evidence="3 4">
    <name type="scientific">Caulobacter segnis</name>
    <dbReference type="NCBI Taxonomy" id="88688"/>
    <lineage>
        <taxon>Bacteria</taxon>
        <taxon>Pseudomonadati</taxon>
        <taxon>Pseudomonadota</taxon>
        <taxon>Alphaproteobacteria</taxon>
        <taxon>Caulobacterales</taxon>
        <taxon>Caulobacteraceae</taxon>
        <taxon>Caulobacter</taxon>
    </lineage>
</organism>
<dbReference type="InterPro" id="IPR001509">
    <property type="entry name" value="Epimerase_deHydtase"/>
</dbReference>
<name>A0ABY5A0C5_9CAUL</name>
<evidence type="ECO:0000256" key="1">
    <source>
        <dbReference type="ARBA" id="ARBA00023027"/>
    </source>
</evidence>
<dbReference type="Pfam" id="PF01370">
    <property type="entry name" value="Epimerase"/>
    <property type="match status" value="1"/>
</dbReference>
<dbReference type="Gene3D" id="3.40.50.720">
    <property type="entry name" value="NAD(P)-binding Rossmann-like Domain"/>
    <property type="match status" value="1"/>
</dbReference>
<proteinExistence type="predicted"/>
<evidence type="ECO:0000313" key="3">
    <source>
        <dbReference type="EMBL" id="USQ98537.1"/>
    </source>
</evidence>
<dbReference type="CDD" id="cd05266">
    <property type="entry name" value="SDR_a4"/>
    <property type="match status" value="1"/>
</dbReference>
<keyword evidence="4" id="KW-1185">Reference proteome</keyword>
<accession>A0ABY5A0C5</accession>
<feature type="domain" description="NAD-dependent epimerase/dehydratase" evidence="2">
    <location>
        <begin position="98"/>
        <end position="207"/>
    </location>
</feature>
<keyword evidence="1" id="KW-0520">NAD</keyword>